<evidence type="ECO:0000259" key="2">
    <source>
        <dbReference type="Pfam" id="PF17936"/>
    </source>
</evidence>
<dbReference type="InterPro" id="IPR013783">
    <property type="entry name" value="Ig-like_fold"/>
</dbReference>
<feature type="compositionally biased region" description="Polar residues" evidence="1">
    <location>
        <begin position="170"/>
        <end position="181"/>
    </location>
</feature>
<dbReference type="RefSeq" id="WP_279573392.1">
    <property type="nucleotide sequence ID" value="NZ_LWID01000001.1"/>
</dbReference>
<feature type="region of interest" description="Disordered" evidence="1">
    <location>
        <begin position="163"/>
        <end position="189"/>
    </location>
</feature>
<organism evidence="3 4">
    <name type="scientific">Volucribacter amazonae</name>
    <dbReference type="NCBI Taxonomy" id="256731"/>
    <lineage>
        <taxon>Bacteria</taxon>
        <taxon>Pseudomonadati</taxon>
        <taxon>Pseudomonadota</taxon>
        <taxon>Gammaproteobacteria</taxon>
        <taxon>Pasteurellales</taxon>
        <taxon>Pasteurellaceae</taxon>
        <taxon>Volucribacter</taxon>
    </lineage>
</organism>
<dbReference type="Gene3D" id="2.60.40.10">
    <property type="entry name" value="Immunoglobulins"/>
    <property type="match status" value="1"/>
</dbReference>
<reference evidence="3" key="1">
    <citation type="submission" date="2016-03" db="EMBL/GenBank/DDBJ databases">
        <title>Co-evolution between Pasteurellaceae and their hosts.</title>
        <authorList>
            <person name="Hansen M.J."/>
            <person name="Bojesen A.M."/>
            <person name="Planet P."/>
        </authorList>
    </citation>
    <scope>NUCLEOTIDE SEQUENCE</scope>
    <source>
        <strain evidence="3">146/S8/89</strain>
    </source>
</reference>
<sequence>MSATIKLLSSKKELASYNISKGESIVFDGQSKINYQLVDNATGKAPEKIIAKRDGNDLQITLNTESSSPDIIIKNYYEGDNPEQANSNSMIIGEAANGKIYAYVPESDETQDAVAMLDNQESATQILGEEELDSNGFWVYMPWWVLGLGLLGGGIALAVNNGSKKDGTDSESAPQSGNANTVGGLGTTDDINLVQETTPDAPELVAEINGSITARVPRSIAENVKSVEVYYTDENNVAKTVTATKNTEGKWSINHPTDNANVLIDEDTGVINLVAEEVKDGSEVRAKAVDNSGNSTSEEDIEAAKVIANDNPSGIKFSDDGSRIIGKTEPEAVVVVKDTDGNVLSGDVADGSGKFTLPLNPALTNGEDVKVIIDSGEGNVKEIDLTAPDLTAPAAPNLVAEVDGSISVTPPMDNDVKSVQVNYTDENGTEKTLVASKDDEGKWSITEPTDTVATINETSGVISIPATEVKDGSEVIAKATDNSGNTTSDENAAKVIANENNSTGVKFSDDGASIIGKTAPESVVVVKDENNIIISEGISDGEGRFTLPLNPALTNGENVKVIIDSGESGVKEIDLTAPDLTAPAAPDLVAEVDGSISVTPPTDNDVKSVQVNYTDENGTEKTLVATKNDEGKWSITEPTGTVATINETSGVISIPATEVKDGSEVIAKATDNSGNTTSDENAAKVIANENNSTGIKFSDDGASIIGKTEPEAVVVVKDENNIIISEGISDGEGRFTLPLNPALTNGEDVKVIIDSGEDNVKEIDLTAPDLTAPAAPNLVAEVDGSISVTPPTDM</sequence>
<dbReference type="AlphaFoldDB" id="A0A9X4PEP6"/>
<dbReference type="InterPro" id="IPR041498">
    <property type="entry name" value="Big_6"/>
</dbReference>
<dbReference type="Pfam" id="PF17936">
    <property type="entry name" value="Big_6"/>
    <property type="match status" value="3"/>
</dbReference>
<feature type="domain" description="Bacterial Ig" evidence="2">
    <location>
        <begin position="310"/>
        <end position="389"/>
    </location>
</feature>
<gene>
    <name evidence="3" type="ORF">A6A20_10460</name>
</gene>
<evidence type="ECO:0000256" key="1">
    <source>
        <dbReference type="SAM" id="MobiDB-lite"/>
    </source>
</evidence>
<proteinExistence type="predicted"/>
<protein>
    <recommendedName>
        <fullName evidence="2">Bacterial Ig domain-containing protein</fullName>
    </recommendedName>
</protein>
<keyword evidence="4" id="KW-1185">Reference proteome</keyword>
<dbReference type="EMBL" id="LWID01000001">
    <property type="protein sequence ID" value="MDG6896031.1"/>
    <property type="molecule type" value="Genomic_DNA"/>
</dbReference>
<feature type="domain" description="Bacterial Ig" evidence="2">
    <location>
        <begin position="694"/>
        <end position="769"/>
    </location>
</feature>
<dbReference type="Proteomes" id="UP001155500">
    <property type="component" value="Unassembled WGS sequence"/>
</dbReference>
<comment type="caution">
    <text evidence="3">The sequence shown here is derived from an EMBL/GenBank/DDBJ whole genome shotgun (WGS) entry which is preliminary data.</text>
</comment>
<name>A0A9X4PEP6_9PAST</name>
<accession>A0A9X4PEP6</accession>
<evidence type="ECO:0000313" key="4">
    <source>
        <dbReference type="Proteomes" id="UP001155500"/>
    </source>
</evidence>
<evidence type="ECO:0000313" key="3">
    <source>
        <dbReference type="EMBL" id="MDG6896031.1"/>
    </source>
</evidence>
<feature type="domain" description="Bacterial Ig" evidence="2">
    <location>
        <begin position="503"/>
        <end position="579"/>
    </location>
</feature>